<comment type="caution">
    <text evidence="1">The sequence shown here is derived from an EMBL/GenBank/DDBJ whole genome shotgun (WGS) entry which is preliminary data.</text>
</comment>
<dbReference type="RefSeq" id="WP_034774851.1">
    <property type="nucleotide sequence ID" value="NZ_JPER01000001.1"/>
</dbReference>
<dbReference type="EMBL" id="JPER01000001">
    <property type="protein sequence ID" value="KFZ32128.1"/>
    <property type="molecule type" value="Genomic_DNA"/>
</dbReference>
<evidence type="ECO:0000313" key="2">
    <source>
        <dbReference type="Proteomes" id="UP000054363"/>
    </source>
</evidence>
<dbReference type="STRING" id="435908.IDSA_05540"/>
<reference evidence="1 2" key="1">
    <citation type="submission" date="2014-06" db="EMBL/GenBank/DDBJ databases">
        <title>The draft genome sequence of Idiomarina salinarum ISL-52.</title>
        <authorList>
            <person name="Du J."/>
            <person name="Shao Z."/>
        </authorList>
    </citation>
    <scope>NUCLEOTIDE SEQUENCE [LARGE SCALE GENOMIC DNA]</scope>
    <source>
        <strain evidence="1 2">ISL-52</strain>
    </source>
</reference>
<proteinExistence type="predicted"/>
<evidence type="ECO:0008006" key="3">
    <source>
        <dbReference type="Google" id="ProtNLM"/>
    </source>
</evidence>
<protein>
    <recommendedName>
        <fullName evidence="3">CD-NTase-associated protein 12/Pycsar effector protein TIR domain-containing protein</fullName>
    </recommendedName>
</protein>
<dbReference type="OrthoDB" id="5180013at2"/>
<gene>
    <name evidence="1" type="ORF">IDSA_05540</name>
</gene>
<evidence type="ECO:0000313" key="1">
    <source>
        <dbReference type="EMBL" id="KFZ32128.1"/>
    </source>
</evidence>
<dbReference type="Gene3D" id="3.40.50.450">
    <property type="match status" value="1"/>
</dbReference>
<accession>A0A094LB56</accession>
<dbReference type="Proteomes" id="UP000054363">
    <property type="component" value="Unassembled WGS sequence"/>
</dbReference>
<sequence length="308" mass="35761">MKRVGFITDNIDIEEPISKILLNFDGREEIRVETINRLNPELPTINKIQSILEMCDVIVFYISKGSPNIYYEIGLAHGSKKNVIIIADSHRNIPFDFSFQKCIITEGNSFEYVAYEIFRAIDDSPKSNVPIHFSNIDSSFIFESYFNDYAPVLRYRDLYAFSGSKRNRLFEQWFLDLARNINQWKVIESDKPNVRDSFDFMLWNSADDPELQLLGNPIPVELKALNFLNANQWSRLAESIRKKGLRSLLLLTTAKNKRNAASFANRLREEYGVLIVALDRDDLIDIEKPKDLYLAIRQQLLNIMYRGG</sequence>
<name>A0A094LB56_9GAMM</name>
<keyword evidence="2" id="KW-1185">Reference proteome</keyword>
<organism evidence="1 2">
    <name type="scientific">Pseudidiomarina salinarum</name>
    <dbReference type="NCBI Taxonomy" id="435908"/>
    <lineage>
        <taxon>Bacteria</taxon>
        <taxon>Pseudomonadati</taxon>
        <taxon>Pseudomonadota</taxon>
        <taxon>Gammaproteobacteria</taxon>
        <taxon>Alteromonadales</taxon>
        <taxon>Idiomarinaceae</taxon>
        <taxon>Pseudidiomarina</taxon>
    </lineage>
</organism>
<dbReference type="AlphaFoldDB" id="A0A094LB56"/>